<dbReference type="EMBL" id="JAGTJJ010000037">
    <property type="protein sequence ID" value="MDC3986277.1"/>
    <property type="molecule type" value="Genomic_DNA"/>
</dbReference>
<dbReference type="PRINTS" id="PR00775">
    <property type="entry name" value="HEATSHOCK90"/>
</dbReference>
<dbReference type="InterPro" id="IPR020575">
    <property type="entry name" value="Hsp90_N"/>
</dbReference>
<dbReference type="RefSeq" id="WP_272425455.1">
    <property type="nucleotide sequence ID" value="NZ_JAGTJJ010000037.1"/>
</dbReference>
<dbReference type="SUPFAM" id="SSF55874">
    <property type="entry name" value="ATPase domain of HSP90 chaperone/DNA topoisomerase II/histidine kinase"/>
    <property type="match status" value="1"/>
</dbReference>
<dbReference type="Pfam" id="PF13589">
    <property type="entry name" value="HATPase_c_3"/>
    <property type="match status" value="1"/>
</dbReference>
<keyword evidence="3" id="KW-0067">ATP-binding</keyword>
<feature type="region of interest" description="Disordered" evidence="1">
    <location>
        <begin position="998"/>
        <end position="1018"/>
    </location>
</feature>
<keyword evidence="4" id="KW-1185">Reference proteome</keyword>
<sequence>MKIPPHLEKLLDKDQRLHGVVLQTLGVFELWLKDNKVVFFPEYTDHGPEHVESVMHGAEALIREEAWPHLTAQDAATLLLAILLHDCAMHLSEDGFLALVSAGAPWKPRGRLFLDRMGDHPWPRLWQEFLREAARFDEGKLRSLFGDTEPARNPDTDWKKWTYRDRLLIGEFMRRHHARLAHEIALLGIPGPGIDRLGFAQMDEWLRDLAGFVARSHNLDLRASADLMPKNGRRNYREVHAPFAMAVLRIADYLEIEAPRAPRELLRVRSLKSPISQAEWRKHEAVVHVRQDEADPEALFVDAEPTDVKTFLGLRRLFQGIQAELDACWAVLGEVYGADTRLRELGLRVRRLRSTLDDVAAFGKTVDYLPVDARFRVSGGEVLKLLVGPLYEEEPAFGVRELMQNAVDACREREDYQRQNPDRRIDLPELEADVVVLLEDNDDGTGWLTVEDRGIGMSPDVVQKYFLTAGASFRNSEAWHRQHDDESGTPRVLRAGRFGVGALAAFLLGDEMEVTTRHVEEDRGVAFTARLDEPAIELRWCERKPGTTVRVRISNSEVMDRLLSRAEGESWDWYWLERPTLVRKILLRNEYESYPNSVGPTDGEVVLKRRLIPLHGAPLPLYWIRTCHPDFDDIQYTWNEGGHGTYVHNGFVLREPYSADLTSDDYQHLWYGYGWSEFIRRPRISIFDRTNKMPVNLVRTGLSTGDTPVDAVVLQSVCRDILGALLVRTPAVPNEMIPLVIADRFRAGLHPSIGTKMFGWSWLWWSQAGIGLADGAMASQIAMHPICFAPIFRGTDRMPAVSWVWQVLKTECVVELQGFKHDSREDLHNIMAQWMVMFHDPLAVVDDKPFERGPDIFGPFSLLTPRSTLLIVCRALWEAWRAIDPRPETIQYASVGEHWVLEWTGEDNRKLLDLERLATIVPEGIENPIGIWFDCEGPNEDLPDEDMIMSPLAEAWEDIIRHPVIPWDEAERRALLPHAYSELSEEITRWEAVTKLEQEQEAGGRERSDRAVTRRQST</sequence>
<organism evidence="3 4">
    <name type="scientific">Polyangium jinanense</name>
    <dbReference type="NCBI Taxonomy" id="2829994"/>
    <lineage>
        <taxon>Bacteria</taxon>
        <taxon>Pseudomonadati</taxon>
        <taxon>Myxococcota</taxon>
        <taxon>Polyangia</taxon>
        <taxon>Polyangiales</taxon>
        <taxon>Polyangiaceae</taxon>
        <taxon>Polyangium</taxon>
    </lineage>
</organism>
<proteinExistence type="predicted"/>
<dbReference type="InterPro" id="IPR036890">
    <property type="entry name" value="HATPase_C_sf"/>
</dbReference>
<dbReference type="SUPFAM" id="SSF109604">
    <property type="entry name" value="HD-domain/PDEase-like"/>
    <property type="match status" value="1"/>
</dbReference>
<dbReference type="Pfam" id="PF24391">
    <property type="entry name" value="HD-CE"/>
    <property type="match status" value="1"/>
</dbReference>
<comment type="caution">
    <text evidence="3">The sequence shown here is derived from an EMBL/GenBank/DDBJ whole genome shotgun (WGS) entry which is preliminary data.</text>
</comment>
<evidence type="ECO:0000313" key="4">
    <source>
        <dbReference type="Proteomes" id="UP001151081"/>
    </source>
</evidence>
<name>A0A9X3X8S3_9BACT</name>
<evidence type="ECO:0000313" key="3">
    <source>
        <dbReference type="EMBL" id="MDC3986277.1"/>
    </source>
</evidence>
<accession>A0A9X3X8S3</accession>
<feature type="compositionally biased region" description="Basic and acidic residues" evidence="1">
    <location>
        <begin position="998"/>
        <end position="1012"/>
    </location>
</feature>
<evidence type="ECO:0000256" key="1">
    <source>
        <dbReference type="SAM" id="MobiDB-lite"/>
    </source>
</evidence>
<protein>
    <submittedName>
        <fullName evidence="3">ATP-binding protein</fullName>
    </submittedName>
</protein>
<dbReference type="GO" id="GO:0005524">
    <property type="term" value="F:ATP binding"/>
    <property type="evidence" value="ECO:0007669"/>
    <property type="project" value="UniProtKB-KW"/>
</dbReference>
<keyword evidence="3" id="KW-0547">Nucleotide-binding</keyword>
<feature type="domain" description="HD-CE" evidence="2">
    <location>
        <begin position="40"/>
        <end position="326"/>
    </location>
</feature>
<gene>
    <name evidence="3" type="ORF">KEG57_37710</name>
</gene>
<dbReference type="InterPro" id="IPR056471">
    <property type="entry name" value="HD-CE"/>
</dbReference>
<dbReference type="Gene3D" id="3.30.565.10">
    <property type="entry name" value="Histidine kinase-like ATPase, C-terminal domain"/>
    <property type="match status" value="1"/>
</dbReference>
<dbReference type="Proteomes" id="UP001151081">
    <property type="component" value="Unassembled WGS sequence"/>
</dbReference>
<evidence type="ECO:0000259" key="2">
    <source>
        <dbReference type="Pfam" id="PF24391"/>
    </source>
</evidence>
<dbReference type="AlphaFoldDB" id="A0A9X3X8S3"/>
<reference evidence="3 4" key="1">
    <citation type="submission" date="2021-04" db="EMBL/GenBank/DDBJ databases">
        <title>Genome analysis of Polyangium sp.</title>
        <authorList>
            <person name="Li Y."/>
            <person name="Wang J."/>
        </authorList>
    </citation>
    <scope>NUCLEOTIDE SEQUENCE [LARGE SCALE GENOMIC DNA]</scope>
    <source>
        <strain evidence="3 4">SDU14</strain>
    </source>
</reference>